<dbReference type="GO" id="GO:0016787">
    <property type="term" value="F:hydrolase activity"/>
    <property type="evidence" value="ECO:0007669"/>
    <property type="project" value="UniProtKB-KW"/>
</dbReference>
<dbReference type="Proteomes" id="UP000324517">
    <property type="component" value="Unassembled WGS sequence"/>
</dbReference>
<gene>
    <name evidence="1" type="ORF">FZC75_08870</name>
</gene>
<evidence type="ECO:0000313" key="2">
    <source>
        <dbReference type="Proteomes" id="UP000324517"/>
    </source>
</evidence>
<dbReference type="Gene3D" id="3.40.50.1820">
    <property type="entry name" value="alpha/beta hydrolase"/>
    <property type="match status" value="1"/>
</dbReference>
<dbReference type="InterPro" id="IPR029058">
    <property type="entry name" value="AB_hydrolase_fold"/>
</dbReference>
<protein>
    <submittedName>
        <fullName evidence="1">Alpha/beta hydrolase</fullName>
    </submittedName>
</protein>
<reference evidence="1 2" key="1">
    <citation type="submission" date="2019-08" db="EMBL/GenBank/DDBJ databases">
        <title>Bacillus genomes from the desert of Cuatro Cienegas, Coahuila.</title>
        <authorList>
            <person name="Olmedo-Alvarez G."/>
        </authorList>
    </citation>
    <scope>NUCLEOTIDE SEQUENCE [LARGE SCALE GENOMIC DNA]</scope>
    <source>
        <strain evidence="1 2">CH98b_3T</strain>
    </source>
</reference>
<dbReference type="EMBL" id="VTET01000003">
    <property type="protein sequence ID" value="TYS73202.1"/>
    <property type="molecule type" value="Genomic_DNA"/>
</dbReference>
<dbReference type="PANTHER" id="PTHR48098:SF6">
    <property type="entry name" value="FERRI-BACILLIBACTIN ESTERASE BESA"/>
    <property type="match status" value="1"/>
</dbReference>
<dbReference type="OrthoDB" id="9784036at2"/>
<organism evidence="1 2">
    <name type="scientific">Sutcliffiella horikoshii</name>
    <dbReference type="NCBI Taxonomy" id="79883"/>
    <lineage>
        <taxon>Bacteria</taxon>
        <taxon>Bacillati</taxon>
        <taxon>Bacillota</taxon>
        <taxon>Bacilli</taxon>
        <taxon>Bacillales</taxon>
        <taxon>Bacillaceae</taxon>
        <taxon>Sutcliffiella</taxon>
    </lineage>
</organism>
<sequence>MVSSILKNNRLVRVYLPKSYSKFKSKRYPVLYMHDGQNVFRDKDAIGGVSLGLEEYVEKNDIDVIIVAIDQVVEERKDEYCPWVSGDFVRELTGNSESYGGKGKHYIEFIVHELKPIIDSKYRTISDNSLMAGISLGGLITIYAACKYPHLFRTIICLSSSFWSNKEEIEKLIDDSDLTLIESIYLDCGTNEAGEGTQLSDDEFIKSNQIIYRKLKDKIPNTRFVVIQDAEHSYSFFKRRKRELFLSLQKSEK</sequence>
<dbReference type="Pfam" id="PF00756">
    <property type="entry name" value="Esterase"/>
    <property type="match status" value="1"/>
</dbReference>
<dbReference type="AlphaFoldDB" id="A0A5D4TFB0"/>
<keyword evidence="1" id="KW-0378">Hydrolase</keyword>
<dbReference type="InterPro" id="IPR050583">
    <property type="entry name" value="Mycobacterial_A85_antigen"/>
</dbReference>
<comment type="caution">
    <text evidence="1">The sequence shown here is derived from an EMBL/GenBank/DDBJ whole genome shotgun (WGS) entry which is preliminary data.</text>
</comment>
<dbReference type="PANTHER" id="PTHR48098">
    <property type="entry name" value="ENTEROCHELIN ESTERASE-RELATED"/>
    <property type="match status" value="1"/>
</dbReference>
<proteinExistence type="predicted"/>
<name>A0A5D4TFB0_9BACI</name>
<dbReference type="SUPFAM" id="SSF53474">
    <property type="entry name" value="alpha/beta-Hydrolases"/>
    <property type="match status" value="1"/>
</dbReference>
<evidence type="ECO:0000313" key="1">
    <source>
        <dbReference type="EMBL" id="TYS73202.1"/>
    </source>
</evidence>
<dbReference type="InterPro" id="IPR000801">
    <property type="entry name" value="Esterase-like"/>
</dbReference>
<accession>A0A5D4TFB0</accession>